<dbReference type="InterPro" id="IPR010426">
    <property type="entry name" value="MTTB_MeTrfase"/>
</dbReference>
<evidence type="ECO:0000256" key="3">
    <source>
        <dbReference type="ARBA" id="ARBA00022679"/>
    </source>
</evidence>
<dbReference type="GO" id="GO:0015948">
    <property type="term" value="P:methanogenesis"/>
    <property type="evidence" value="ECO:0007669"/>
    <property type="project" value="InterPro"/>
</dbReference>
<proteinExistence type="inferred from homology"/>
<evidence type="ECO:0000313" key="5">
    <source>
        <dbReference type="Proteomes" id="UP000036873"/>
    </source>
</evidence>
<dbReference type="RefSeq" id="WP_050739041.1">
    <property type="nucleotide sequence ID" value="NZ_LGYO01000008.1"/>
</dbReference>
<dbReference type="Gene3D" id="3.20.20.480">
    <property type="entry name" value="Trimethylamine methyltransferase-like"/>
    <property type="match status" value="1"/>
</dbReference>
<gene>
    <name evidence="4" type="ORF">AKG39_03855</name>
</gene>
<dbReference type="EMBL" id="LGYO01000008">
    <property type="protein sequence ID" value="KNZ42867.1"/>
    <property type="molecule type" value="Genomic_DNA"/>
</dbReference>
<keyword evidence="3 4" id="KW-0808">Transferase</keyword>
<reference evidence="5" key="1">
    <citation type="submission" date="2015-07" db="EMBL/GenBank/DDBJ databases">
        <title>Draft genome sequence of Acetobacterium bakii DSM 8293, a potential psychrophilic chemical producer through syngas fermentation.</title>
        <authorList>
            <person name="Song Y."/>
            <person name="Hwang S."/>
            <person name="Cho B.-K."/>
        </authorList>
    </citation>
    <scope>NUCLEOTIDE SEQUENCE [LARGE SCALE GENOMIC DNA]</scope>
    <source>
        <strain evidence="5">DSM 8239</strain>
    </source>
</reference>
<dbReference type="AlphaFoldDB" id="A0A0L6U3G2"/>
<dbReference type="InterPro" id="IPR038601">
    <property type="entry name" value="MttB-like_sf"/>
</dbReference>
<sequence length="471" mass="51967">METTQRNIEFNVLNQTKIETIHEKSMDLLANFGMRVNGDRTIALLKKYGCTVDGDLVKFPKAVVDKALNTIPKELTLYTRDGKPNMVINSKNNVYFGTHSDQLEILDYKNNTARPFLKSDVKDMCKIGSYLSNISFILSVGMCADVDPRVQSQITFIETLKNFDKTINFSTNDIESLQEIIDIAAVVAGGHKELAEKPFIFNYCEPIPPMTHPAESTEKLFVSATNKIPVVYMPYCMMGGTAPITIAGALTQNNAEILAGVVITQAVNEGAPLIYGSMPTVFDMKTTIGSYGAPEFHKSVAAASELANYYNLPFYGTAGCSDAKTVDPQSVAEVQMELFSSILSKANIVHDIGVLDHCNSVAPAMVVLANEMIDQLSAYSSGVEVNDETLAMDVIKGVGHGGHYLNEMHTLNNFRSVWYPEFFNRRMVNPDQSDVLEMVTAKIETILNTHEVPALDPAILAKIEKIEKKYQ</sequence>
<dbReference type="STRING" id="52689.AKG39_03855"/>
<dbReference type="PATRIC" id="fig|52689.4.peg.3817"/>
<organism evidence="4 5">
    <name type="scientific">Acetobacterium bakii</name>
    <dbReference type="NCBI Taxonomy" id="52689"/>
    <lineage>
        <taxon>Bacteria</taxon>
        <taxon>Bacillati</taxon>
        <taxon>Bacillota</taxon>
        <taxon>Clostridia</taxon>
        <taxon>Eubacteriales</taxon>
        <taxon>Eubacteriaceae</taxon>
        <taxon>Acetobacterium</taxon>
    </lineage>
</organism>
<dbReference type="Pfam" id="PF06253">
    <property type="entry name" value="MTTB"/>
    <property type="match status" value="1"/>
</dbReference>
<dbReference type="GO" id="GO:0008168">
    <property type="term" value="F:methyltransferase activity"/>
    <property type="evidence" value="ECO:0007669"/>
    <property type="project" value="UniProtKB-KW"/>
</dbReference>
<protein>
    <submittedName>
        <fullName evidence="4">Trimethylamine methyltransferase</fullName>
    </submittedName>
</protein>
<evidence type="ECO:0000256" key="1">
    <source>
        <dbReference type="ARBA" id="ARBA00007137"/>
    </source>
</evidence>
<name>A0A0L6U3G2_9FIRM</name>
<keyword evidence="5" id="KW-1185">Reference proteome</keyword>
<comment type="similarity">
    <text evidence="1">Belongs to the trimethylamine methyltransferase family.</text>
</comment>
<evidence type="ECO:0000256" key="2">
    <source>
        <dbReference type="ARBA" id="ARBA00022603"/>
    </source>
</evidence>
<dbReference type="GO" id="GO:0032259">
    <property type="term" value="P:methylation"/>
    <property type="evidence" value="ECO:0007669"/>
    <property type="project" value="UniProtKB-KW"/>
</dbReference>
<dbReference type="Proteomes" id="UP000036873">
    <property type="component" value="Unassembled WGS sequence"/>
</dbReference>
<accession>A0A0L6U3G2</accession>
<comment type="caution">
    <text evidence="4">The sequence shown here is derived from an EMBL/GenBank/DDBJ whole genome shotgun (WGS) entry which is preliminary data.</text>
</comment>
<keyword evidence="2 4" id="KW-0489">Methyltransferase</keyword>
<dbReference type="OrthoDB" id="5418352at2"/>
<evidence type="ECO:0000313" key="4">
    <source>
        <dbReference type="EMBL" id="KNZ42867.1"/>
    </source>
</evidence>